<dbReference type="InterPro" id="IPR051121">
    <property type="entry name" value="FAH"/>
</dbReference>
<keyword evidence="4" id="KW-0378">Hydrolase</keyword>
<dbReference type="PANTHER" id="PTHR42796:SF7">
    <property type="entry name" value="2-DEHYDRO-3-DEOXY-D-ARABINONATE DEHYDRATASE"/>
    <property type="match status" value="1"/>
</dbReference>
<reference evidence="4 5" key="1">
    <citation type="submission" date="2016-10" db="EMBL/GenBank/DDBJ databases">
        <authorList>
            <person name="de Groot N.N."/>
        </authorList>
    </citation>
    <scope>NUCLEOTIDE SEQUENCE [LARGE SCALE GENOMIC DNA]</scope>
    <source>
        <strain evidence="4 5">DSM 21799</strain>
    </source>
</reference>
<organism evidence="4 5">
    <name type="scientific">Paramicrobacterium humi</name>
    <dbReference type="NCBI Taxonomy" id="640635"/>
    <lineage>
        <taxon>Bacteria</taxon>
        <taxon>Bacillati</taxon>
        <taxon>Actinomycetota</taxon>
        <taxon>Actinomycetes</taxon>
        <taxon>Micrococcales</taxon>
        <taxon>Microbacteriaceae</taxon>
        <taxon>Paramicrobacterium</taxon>
    </lineage>
</organism>
<dbReference type="PANTHER" id="PTHR42796">
    <property type="entry name" value="FUMARYLACETOACETATE HYDROLASE DOMAIN-CONTAINING PROTEIN 2A-RELATED"/>
    <property type="match status" value="1"/>
</dbReference>
<dbReference type="SUPFAM" id="SSF56529">
    <property type="entry name" value="FAH"/>
    <property type="match status" value="1"/>
</dbReference>
<feature type="domain" description="Fumarylacetoacetase-like C-terminal" evidence="3">
    <location>
        <begin position="227"/>
        <end position="369"/>
    </location>
</feature>
<keyword evidence="2" id="KW-0479">Metal-binding</keyword>
<gene>
    <name evidence="4" type="ORF">SAMN04489806_1078</name>
</gene>
<dbReference type="Proteomes" id="UP000199183">
    <property type="component" value="Unassembled WGS sequence"/>
</dbReference>
<name>A0A1H4K9C2_9MICO</name>
<comment type="similarity">
    <text evidence="1">Belongs to the FAH family.</text>
</comment>
<evidence type="ECO:0000256" key="1">
    <source>
        <dbReference type="ARBA" id="ARBA00010211"/>
    </source>
</evidence>
<dbReference type="InterPro" id="IPR036663">
    <property type="entry name" value="Fumarylacetoacetase_C_sf"/>
</dbReference>
<evidence type="ECO:0000259" key="3">
    <source>
        <dbReference type="Pfam" id="PF01557"/>
    </source>
</evidence>
<accession>A0A1H4K9C2</accession>
<dbReference type="GO" id="GO:0044281">
    <property type="term" value="P:small molecule metabolic process"/>
    <property type="evidence" value="ECO:0007669"/>
    <property type="project" value="UniProtKB-ARBA"/>
</dbReference>
<sequence length="397" mass="41445">MRTEPLPLPAPSTALPRDAASAILVGRVWRPELSGPSVVVIREGRAVDISSHHATMTDLVEHVAGGGSVSDLSGEDIGSVDDLVRNADPSARDESLPRVLSPIDLQAIKAAGVTFAVSMLERVIEERAGGSAEHADGIRAKVTEALGGSLDSLVPGSDAAEELKSVLRREGLWSQYLEVGIGRDAEIFTKAQTLSSVGTGETAGVYSRSTWNNPEPEVAVIVSSGGTVVGATLANDVNLRDFEGRSALLLSKAKDNNASAVIGPFIRLVDDGYTVADIAETEVSLTVRGAEGFELQGSSSQAASSRTIDALLSQLIGAHHQYPDGAVLLLGTMFAPTQDRSEPGLGFTHRIGDAVTISSPRLGTLANRVGHSEDCAPWTFGVSELMRNLAARGLLGA</sequence>
<dbReference type="STRING" id="640635.SAMN04489806_1078"/>
<proteinExistence type="inferred from homology"/>
<dbReference type="GO" id="GO:0046872">
    <property type="term" value="F:metal ion binding"/>
    <property type="evidence" value="ECO:0007669"/>
    <property type="project" value="UniProtKB-KW"/>
</dbReference>
<dbReference type="AlphaFoldDB" id="A0A1H4K9C2"/>
<protein>
    <submittedName>
        <fullName evidence="4">Fumarylacetoacetate (FAA) hydrolase family protein</fullName>
    </submittedName>
</protein>
<evidence type="ECO:0000313" key="5">
    <source>
        <dbReference type="Proteomes" id="UP000199183"/>
    </source>
</evidence>
<dbReference type="Pfam" id="PF01557">
    <property type="entry name" value="FAA_hydrolase"/>
    <property type="match status" value="1"/>
</dbReference>
<dbReference type="GO" id="GO:0016787">
    <property type="term" value="F:hydrolase activity"/>
    <property type="evidence" value="ECO:0007669"/>
    <property type="project" value="UniProtKB-KW"/>
</dbReference>
<evidence type="ECO:0000256" key="2">
    <source>
        <dbReference type="ARBA" id="ARBA00022723"/>
    </source>
</evidence>
<dbReference type="Gene3D" id="3.90.850.10">
    <property type="entry name" value="Fumarylacetoacetase-like, C-terminal domain"/>
    <property type="match status" value="1"/>
</dbReference>
<evidence type="ECO:0000313" key="4">
    <source>
        <dbReference type="EMBL" id="SEB55120.1"/>
    </source>
</evidence>
<keyword evidence="5" id="KW-1185">Reference proteome</keyword>
<dbReference type="OrthoDB" id="9779415at2"/>
<dbReference type="EMBL" id="FNRY01000001">
    <property type="protein sequence ID" value="SEB55120.1"/>
    <property type="molecule type" value="Genomic_DNA"/>
</dbReference>
<dbReference type="InterPro" id="IPR011234">
    <property type="entry name" value="Fumarylacetoacetase-like_C"/>
</dbReference>